<keyword evidence="8" id="KW-1185">Reference proteome</keyword>
<keyword evidence="3 6" id="KW-0812">Transmembrane</keyword>
<evidence type="ECO:0000256" key="3">
    <source>
        <dbReference type="ARBA" id="ARBA00022692"/>
    </source>
</evidence>
<feature type="transmembrane region" description="Helical" evidence="6">
    <location>
        <begin position="122"/>
        <end position="146"/>
    </location>
</feature>
<accession>A0ABZ2ZW75</accession>
<organism evidence="7 8">
    <name type="scientific">Arthrobacter citreus</name>
    <dbReference type="NCBI Taxonomy" id="1670"/>
    <lineage>
        <taxon>Bacteria</taxon>
        <taxon>Bacillati</taxon>
        <taxon>Actinomycetota</taxon>
        <taxon>Actinomycetes</taxon>
        <taxon>Micrococcales</taxon>
        <taxon>Micrococcaceae</taxon>
        <taxon>Arthrobacter</taxon>
    </lineage>
</organism>
<reference evidence="7 8" key="1">
    <citation type="submission" date="2024-04" db="EMBL/GenBank/DDBJ databases">
        <title>Arthrobacter sp. from Plains bison fecal sample.</title>
        <authorList>
            <person name="Ruzzini A."/>
        </authorList>
    </citation>
    <scope>NUCLEOTIDE SEQUENCE [LARGE SCALE GENOMIC DNA]</scope>
    <source>
        <strain evidence="7 8">EINP1</strain>
    </source>
</reference>
<comment type="subcellular location">
    <subcellularLocation>
        <location evidence="1">Cell membrane</location>
        <topology evidence="1">Multi-pass membrane protein</topology>
    </subcellularLocation>
</comment>
<gene>
    <name evidence="7" type="ORF">AAE021_12950</name>
</gene>
<feature type="transmembrane region" description="Helical" evidence="6">
    <location>
        <begin position="183"/>
        <end position="200"/>
    </location>
</feature>
<keyword evidence="5 6" id="KW-0472">Membrane</keyword>
<keyword evidence="4 6" id="KW-1133">Transmembrane helix</keyword>
<protein>
    <submittedName>
        <fullName evidence="7">Cytochrome c oxidase assembly protein</fullName>
    </submittedName>
</protein>
<proteinExistence type="predicted"/>
<dbReference type="RefSeq" id="WP_342022750.1">
    <property type="nucleotide sequence ID" value="NZ_CP151657.1"/>
</dbReference>
<evidence type="ECO:0000256" key="2">
    <source>
        <dbReference type="ARBA" id="ARBA00022475"/>
    </source>
</evidence>
<feature type="transmembrane region" description="Helical" evidence="6">
    <location>
        <begin position="220"/>
        <end position="240"/>
    </location>
</feature>
<feature type="transmembrane region" description="Helical" evidence="6">
    <location>
        <begin position="13"/>
        <end position="31"/>
    </location>
</feature>
<evidence type="ECO:0000313" key="7">
    <source>
        <dbReference type="EMBL" id="WZP15084.1"/>
    </source>
</evidence>
<feature type="transmembrane region" description="Helical" evidence="6">
    <location>
        <begin position="43"/>
        <end position="63"/>
    </location>
</feature>
<dbReference type="InterPro" id="IPR019108">
    <property type="entry name" value="Caa3_assmbl_CtaG-rel"/>
</dbReference>
<feature type="transmembrane region" description="Helical" evidence="6">
    <location>
        <begin position="69"/>
        <end position="89"/>
    </location>
</feature>
<evidence type="ECO:0000313" key="8">
    <source>
        <dbReference type="Proteomes" id="UP001448858"/>
    </source>
</evidence>
<evidence type="ECO:0000256" key="6">
    <source>
        <dbReference type="SAM" id="Phobius"/>
    </source>
</evidence>
<evidence type="ECO:0000256" key="4">
    <source>
        <dbReference type="ARBA" id="ARBA00022989"/>
    </source>
</evidence>
<evidence type="ECO:0000256" key="1">
    <source>
        <dbReference type="ARBA" id="ARBA00004651"/>
    </source>
</evidence>
<sequence length="265" mass="27937">MHGHEQGGSGAELVFLIPAAAAAAAYWAGALSSRSRGWPVHRALLFTAGVVAVLATVLNPLAAQSHEDFAVLAVAHVLAGMLGPLLLVLSRPVSLALRTLDVVPARRLAGVLRSRPLRVLTFPLTAAVLNVGGMVVMFRTGVFAAMQASMPVHWLVTFHLAAAGYLYTAVLVGRDPMPHRVGFGFRAAVLIGATASHNILTKTLYAQPPPGVPQAAGEAGAMILYYGGGAVELAVVVLLCRQWYVSTRPRGSAASPQYHSRQYHQ</sequence>
<name>A0ABZ2ZW75_9MICC</name>
<dbReference type="Pfam" id="PF09678">
    <property type="entry name" value="Caa3_CtaG"/>
    <property type="match status" value="1"/>
</dbReference>
<keyword evidence="2" id="KW-1003">Cell membrane</keyword>
<dbReference type="Proteomes" id="UP001448858">
    <property type="component" value="Chromosome"/>
</dbReference>
<dbReference type="EMBL" id="CP151657">
    <property type="protein sequence ID" value="WZP15084.1"/>
    <property type="molecule type" value="Genomic_DNA"/>
</dbReference>
<feature type="transmembrane region" description="Helical" evidence="6">
    <location>
        <begin position="152"/>
        <end position="171"/>
    </location>
</feature>
<evidence type="ECO:0000256" key="5">
    <source>
        <dbReference type="ARBA" id="ARBA00023136"/>
    </source>
</evidence>